<dbReference type="STRING" id="1459.AF332_11675"/>
<dbReference type="Pfam" id="PF14072">
    <property type="entry name" value="DndB"/>
    <property type="match status" value="1"/>
</dbReference>
<evidence type="ECO:0000313" key="1">
    <source>
        <dbReference type="EMBL" id="KON87419.1"/>
    </source>
</evidence>
<comment type="caution">
    <text evidence="1">The sequence shown here is derived from an EMBL/GenBank/DDBJ whole genome shotgun (WGS) entry which is preliminary data.</text>
</comment>
<organism evidence="1 2">
    <name type="scientific">Sporosarcina globispora</name>
    <name type="common">Bacillus globisporus</name>
    <dbReference type="NCBI Taxonomy" id="1459"/>
    <lineage>
        <taxon>Bacteria</taxon>
        <taxon>Bacillati</taxon>
        <taxon>Bacillota</taxon>
        <taxon>Bacilli</taxon>
        <taxon>Bacillales</taxon>
        <taxon>Caryophanaceae</taxon>
        <taxon>Sporosarcina</taxon>
    </lineage>
</organism>
<dbReference type="OrthoDB" id="2399905at2"/>
<sequence>MKTATNRTDLEQTLSEVIKSAKLKRKNNRDTEDIKEYLNKNYDIFSGDIQGWINDPEGELPNLDIRELFLLTEQVYAKTGNLSINPEDYFTEAEIKEARQFSGIMEQKENEIDFPITVRNATIVGNSAYMVTLDIKTIDQLIENQLLHYNYELQREHKIVKRKDKVIIEPTLNMKNVKEISQHLIEGTLVPTVLVFNAATRSADKGTELVFDPKKLELTITKGTKMDIVDGYHRCRASQNALQVNPDLNFNFAVLITNYSTKKAQQYQAQLAKATPISKTRIQELEANRLSDTVVQQLREESDLRGKISQTNRIHTIGDELVAYNVLADTIDEQFKMETRADAADVGDYLTEYFNFVIGSYPDEFVNNPNETRKESLINDNNMFVGYIVLARRMLEKDIKPKEVRKYLKNIDFNRDNQLWQEIEVLNNKGNIENTTKARKAIREYFDQLDI</sequence>
<keyword evidence="2" id="KW-1185">Reference proteome</keyword>
<proteinExistence type="predicted"/>
<dbReference type="RefSeq" id="WP_053434771.1">
    <property type="nucleotide sequence ID" value="NZ_LGUF01000007.1"/>
</dbReference>
<dbReference type="EMBL" id="LGUF01000007">
    <property type="protein sequence ID" value="KON87419.1"/>
    <property type="molecule type" value="Genomic_DNA"/>
</dbReference>
<gene>
    <name evidence="1" type="ORF">AF332_11675</name>
</gene>
<evidence type="ECO:0000313" key="2">
    <source>
        <dbReference type="Proteomes" id="UP000037109"/>
    </source>
</evidence>
<reference evidence="2" key="1">
    <citation type="submission" date="2015-07" db="EMBL/GenBank/DDBJ databases">
        <title>Fjat-10036 dsm4.</title>
        <authorList>
            <person name="Liu B."/>
            <person name="Wang J."/>
            <person name="Zhu Y."/>
            <person name="Liu G."/>
            <person name="Chen Q."/>
            <person name="Chen Z."/>
            <person name="Lan J."/>
            <person name="Che J."/>
            <person name="Ge C."/>
            <person name="Shi H."/>
            <person name="Pan Z."/>
            <person name="Liu X."/>
        </authorList>
    </citation>
    <scope>NUCLEOTIDE SEQUENCE [LARGE SCALE GENOMIC DNA]</scope>
    <source>
        <strain evidence="2">DSM 4</strain>
    </source>
</reference>
<protein>
    <submittedName>
        <fullName evidence="1">Uncharacterized protein</fullName>
    </submittedName>
</protein>
<name>A0A0M0GC39_SPOGL</name>
<dbReference type="AlphaFoldDB" id="A0A0M0GC39"/>
<dbReference type="PATRIC" id="fig|1459.3.peg.2513"/>
<dbReference type="Proteomes" id="UP000037109">
    <property type="component" value="Unassembled WGS sequence"/>
</dbReference>
<accession>A0A0M0GC39</accession>
<dbReference type="InterPro" id="IPR017642">
    <property type="entry name" value="DNA_S_mod_DndB"/>
</dbReference>